<dbReference type="FunFam" id="3.40.630.10:FF:000088">
    <property type="entry name" value="Peptidase M20"/>
    <property type="match status" value="1"/>
</dbReference>
<evidence type="ECO:0000259" key="8">
    <source>
        <dbReference type="Pfam" id="PF04389"/>
    </source>
</evidence>
<dbReference type="Gene3D" id="3.40.630.10">
    <property type="entry name" value="Zn peptidases"/>
    <property type="match status" value="1"/>
</dbReference>
<dbReference type="Gene3D" id="3.50.30.30">
    <property type="match status" value="1"/>
</dbReference>
<keyword evidence="5" id="KW-0378">Hydrolase</keyword>
<comment type="caution">
    <text evidence="9">The sequence shown here is derived from an EMBL/GenBank/DDBJ whole genome shotgun (WGS) entry which is preliminary data.</text>
</comment>
<evidence type="ECO:0000256" key="2">
    <source>
        <dbReference type="ARBA" id="ARBA00022670"/>
    </source>
</evidence>
<feature type="chain" id="PRO_5013395918" evidence="7">
    <location>
        <begin position="19"/>
        <end position="548"/>
    </location>
</feature>
<dbReference type="PANTHER" id="PTHR12147">
    <property type="entry name" value="METALLOPEPTIDASE M28 FAMILY MEMBER"/>
    <property type="match status" value="1"/>
</dbReference>
<dbReference type="GO" id="GO:0004177">
    <property type="term" value="F:aminopeptidase activity"/>
    <property type="evidence" value="ECO:0007669"/>
    <property type="project" value="UniProtKB-KW"/>
</dbReference>
<feature type="domain" description="Peptidase M28" evidence="8">
    <location>
        <begin position="297"/>
        <end position="506"/>
    </location>
</feature>
<evidence type="ECO:0000256" key="6">
    <source>
        <dbReference type="ARBA" id="ARBA00022833"/>
    </source>
</evidence>
<evidence type="ECO:0000256" key="4">
    <source>
        <dbReference type="ARBA" id="ARBA00022729"/>
    </source>
</evidence>
<proteinExistence type="predicted"/>
<evidence type="ECO:0000256" key="1">
    <source>
        <dbReference type="ARBA" id="ARBA00022438"/>
    </source>
</evidence>
<dbReference type="PANTHER" id="PTHR12147:SF56">
    <property type="entry name" value="AMINOPEPTIDASE YDR415C-RELATED"/>
    <property type="match status" value="1"/>
</dbReference>
<dbReference type="SUPFAM" id="SSF53187">
    <property type="entry name" value="Zn-dependent exopeptidases"/>
    <property type="match status" value="1"/>
</dbReference>
<dbReference type="Proteomes" id="UP000216998">
    <property type="component" value="Unassembled WGS sequence"/>
</dbReference>
<sequence>MKYLLLATAALTSTLAFAAEPSFDMKRVSEDIRVMSADDFQGRAPATVGETKTVEFLIDRMQAAGLEPGGSIGPDGKRGWTQDVPLRMSDIVGKPTLSLTYGGKTHSLTQAKDIAVRAALTGQDHVSIKAAPLLFVGYGIKAPERGWDDFKGQDVRGKILVVLINDPDFEGPEGKFGGKAMTYYGRWTYKYEEAARLGAAGVIIVHETEPASYGWATVASSNPNTMFDIVRADPTTAHTPFESWIQRDLAVDLFKASGLDFEKLRAEARKESFQPVPLKATLSADYQVKTQIITSKNVMGRLTGTTYPDETIVYSGHWDHIGVGEPDANGDSIFNGALDNASGIASLLELGRAFKAAGPTQRSVLFLAVTAEEKGLLGSTYYASNPVYPLAKTVGVINMDGTIGPGPAKDFTISGTAKLGLLDMLIEEGGKVGRTYTPDPRVEAGGFFRSDHFPLAKVGVPAISFGGGMDLVNGGVAAGKAWRDAYIKDKYHQPDDEWSPDWNLEGARLDMSLLYTLGRRLADGREWPNWSPDSEFRAARDLSAAERK</sequence>
<evidence type="ECO:0000313" key="10">
    <source>
        <dbReference type="Proteomes" id="UP000216998"/>
    </source>
</evidence>
<dbReference type="GO" id="GO:0046872">
    <property type="term" value="F:metal ion binding"/>
    <property type="evidence" value="ECO:0007669"/>
    <property type="project" value="UniProtKB-KW"/>
</dbReference>
<organism evidence="9 10">
    <name type="scientific">Niveispirillum lacus</name>
    <dbReference type="NCBI Taxonomy" id="1981099"/>
    <lineage>
        <taxon>Bacteria</taxon>
        <taxon>Pseudomonadati</taxon>
        <taxon>Pseudomonadota</taxon>
        <taxon>Alphaproteobacteria</taxon>
        <taxon>Rhodospirillales</taxon>
        <taxon>Azospirillaceae</taxon>
        <taxon>Niveispirillum</taxon>
    </lineage>
</organism>
<dbReference type="InterPro" id="IPR046450">
    <property type="entry name" value="PA_dom_sf"/>
</dbReference>
<dbReference type="SUPFAM" id="SSF52025">
    <property type="entry name" value="PA domain"/>
    <property type="match status" value="1"/>
</dbReference>
<gene>
    <name evidence="9" type="ORF">CHU95_05090</name>
</gene>
<dbReference type="GO" id="GO:0006508">
    <property type="term" value="P:proteolysis"/>
    <property type="evidence" value="ECO:0007669"/>
    <property type="project" value="UniProtKB-KW"/>
</dbReference>
<evidence type="ECO:0000313" key="9">
    <source>
        <dbReference type="EMBL" id="OYQ36169.1"/>
    </source>
</evidence>
<dbReference type="CDD" id="cd04821">
    <property type="entry name" value="PA_M28_1_2"/>
    <property type="match status" value="1"/>
</dbReference>
<dbReference type="AlphaFoldDB" id="A0A255Z3Z3"/>
<keyword evidence="3" id="KW-0479">Metal-binding</keyword>
<accession>A0A255Z3Z3</accession>
<keyword evidence="1" id="KW-0031">Aminopeptidase</keyword>
<dbReference type="RefSeq" id="WP_094454390.1">
    <property type="nucleotide sequence ID" value="NZ_NOXU01000023.1"/>
</dbReference>
<evidence type="ECO:0000256" key="7">
    <source>
        <dbReference type="SAM" id="SignalP"/>
    </source>
</evidence>
<evidence type="ECO:0000256" key="3">
    <source>
        <dbReference type="ARBA" id="ARBA00022723"/>
    </source>
</evidence>
<keyword evidence="6" id="KW-0862">Zinc</keyword>
<keyword evidence="4 7" id="KW-0732">Signal</keyword>
<dbReference type="InterPro" id="IPR007484">
    <property type="entry name" value="Peptidase_M28"/>
</dbReference>
<protein>
    <submittedName>
        <fullName evidence="9">Peptidase M20</fullName>
    </submittedName>
</protein>
<dbReference type="Pfam" id="PF04389">
    <property type="entry name" value="Peptidase_M28"/>
    <property type="match status" value="1"/>
</dbReference>
<name>A0A255Z3Z3_9PROT</name>
<dbReference type="InterPro" id="IPR045175">
    <property type="entry name" value="M28_fam"/>
</dbReference>
<keyword evidence="2" id="KW-0645">Protease</keyword>
<keyword evidence="10" id="KW-1185">Reference proteome</keyword>
<evidence type="ECO:0000256" key="5">
    <source>
        <dbReference type="ARBA" id="ARBA00022801"/>
    </source>
</evidence>
<dbReference type="OrthoDB" id="9778250at2"/>
<feature type="signal peptide" evidence="7">
    <location>
        <begin position="1"/>
        <end position="18"/>
    </location>
</feature>
<dbReference type="EMBL" id="NOXU01000023">
    <property type="protein sequence ID" value="OYQ36169.1"/>
    <property type="molecule type" value="Genomic_DNA"/>
</dbReference>
<dbReference type="CDD" id="cd05660">
    <property type="entry name" value="M28_like_PA"/>
    <property type="match status" value="1"/>
</dbReference>
<reference evidence="9 10" key="1">
    <citation type="submission" date="2017-07" db="EMBL/GenBank/DDBJ databases">
        <title>Niveispirillum cyanobacteriorum sp. nov., isolated from cyanobacterial aggregates in a eutrophic lake.</title>
        <authorList>
            <person name="Cai H."/>
        </authorList>
    </citation>
    <scope>NUCLEOTIDE SEQUENCE [LARGE SCALE GENOMIC DNA]</scope>
    <source>
        <strain evidence="10">TH1-14</strain>
    </source>
</reference>
<dbReference type="GO" id="GO:0008235">
    <property type="term" value="F:metalloexopeptidase activity"/>
    <property type="evidence" value="ECO:0007669"/>
    <property type="project" value="InterPro"/>
</dbReference>